<organism evidence="1 2">
    <name type="scientific">Gulosibacter chungangensis</name>
    <dbReference type="NCBI Taxonomy" id="979746"/>
    <lineage>
        <taxon>Bacteria</taxon>
        <taxon>Bacillati</taxon>
        <taxon>Actinomycetota</taxon>
        <taxon>Actinomycetes</taxon>
        <taxon>Micrococcales</taxon>
        <taxon>Microbacteriaceae</taxon>
        <taxon>Gulosibacter</taxon>
    </lineage>
</organism>
<dbReference type="OrthoDB" id="5120262at2"/>
<comment type="caution">
    <text evidence="1">The sequence shown here is derived from an EMBL/GenBank/DDBJ whole genome shotgun (WGS) entry which is preliminary data.</text>
</comment>
<dbReference type="EMBL" id="WBKB01000009">
    <property type="protein sequence ID" value="KAB1641407.1"/>
    <property type="molecule type" value="Genomic_DNA"/>
</dbReference>
<reference evidence="1 2" key="1">
    <citation type="submission" date="2019-09" db="EMBL/GenBank/DDBJ databases">
        <title>Phylogeny of genus Pseudoclavibacter and closely related genus.</title>
        <authorList>
            <person name="Li Y."/>
        </authorList>
    </citation>
    <scope>NUCLEOTIDE SEQUENCE [LARGE SCALE GENOMIC DNA]</scope>
    <source>
        <strain evidence="1 2">KCTC 13959</strain>
    </source>
</reference>
<dbReference type="RefSeq" id="WP_158053090.1">
    <property type="nucleotide sequence ID" value="NZ_WBKB01000009.1"/>
</dbReference>
<name>A0A7J5B873_9MICO</name>
<keyword evidence="2" id="KW-1185">Reference proteome</keyword>
<gene>
    <name evidence="1" type="ORF">F8O05_12515</name>
</gene>
<protein>
    <submittedName>
        <fullName evidence="1">Uncharacterized protein</fullName>
    </submittedName>
</protein>
<dbReference type="Proteomes" id="UP000433493">
    <property type="component" value="Unassembled WGS sequence"/>
</dbReference>
<accession>A0A7J5B873</accession>
<dbReference type="AlphaFoldDB" id="A0A7J5B873"/>
<evidence type="ECO:0000313" key="1">
    <source>
        <dbReference type="EMBL" id="KAB1641407.1"/>
    </source>
</evidence>
<evidence type="ECO:0000313" key="2">
    <source>
        <dbReference type="Proteomes" id="UP000433493"/>
    </source>
</evidence>
<sequence>MQITISGYPLPKPVTLDADVDDHIFADGWLLAHDDAQRLIEAWCDAPTDPSPDGSDDVRRTWSYSELGLFVTVLYLDGELSIDHWESAEGSEGYDIYSTTTMPFDFTILPASRAEAAR</sequence>
<proteinExistence type="predicted"/>